<dbReference type="NCBIfam" id="NF042414">
    <property type="entry name" value="CLC_0170_fam"/>
    <property type="match status" value="1"/>
</dbReference>
<keyword evidence="1" id="KW-0472">Membrane</keyword>
<dbReference type="KEGG" id="palr:HGI30_19500"/>
<accession>A0A6H2H1H6</accession>
<dbReference type="EMBL" id="CP051428">
    <property type="protein sequence ID" value="QJC53507.1"/>
    <property type="molecule type" value="Genomic_DNA"/>
</dbReference>
<gene>
    <name evidence="2" type="ORF">HGI30_19500</name>
</gene>
<dbReference type="InterPro" id="IPR049971">
    <property type="entry name" value="CLC_0170-like"/>
</dbReference>
<dbReference type="Proteomes" id="UP000502136">
    <property type="component" value="Chromosome"/>
</dbReference>
<dbReference type="AlphaFoldDB" id="A0A6H2H1H6"/>
<proteinExistence type="predicted"/>
<sequence>MLMTRLLSLSLLLVWMSMTGLILIAVDAPICRFLRMEREQRGARALGWSLIAASLLAGIDLGAWRLFR</sequence>
<name>A0A6H2H1H6_9BACL</name>
<feature type="transmembrane region" description="Helical" evidence="1">
    <location>
        <begin position="46"/>
        <end position="67"/>
    </location>
</feature>
<feature type="transmembrane region" description="Helical" evidence="1">
    <location>
        <begin position="6"/>
        <end position="26"/>
    </location>
</feature>
<evidence type="ECO:0000256" key="1">
    <source>
        <dbReference type="SAM" id="Phobius"/>
    </source>
</evidence>
<dbReference type="RefSeq" id="WP_168909045.1">
    <property type="nucleotide sequence ID" value="NZ_CP051428.1"/>
</dbReference>
<keyword evidence="3" id="KW-1185">Reference proteome</keyword>
<evidence type="ECO:0000313" key="2">
    <source>
        <dbReference type="EMBL" id="QJC53507.1"/>
    </source>
</evidence>
<keyword evidence="1" id="KW-1133">Transmembrane helix</keyword>
<organism evidence="2 3">
    <name type="scientific">Paenibacillus albicereus</name>
    <dbReference type="NCBI Taxonomy" id="2726185"/>
    <lineage>
        <taxon>Bacteria</taxon>
        <taxon>Bacillati</taxon>
        <taxon>Bacillota</taxon>
        <taxon>Bacilli</taxon>
        <taxon>Bacillales</taxon>
        <taxon>Paenibacillaceae</taxon>
        <taxon>Paenibacillus</taxon>
    </lineage>
</organism>
<keyword evidence="1" id="KW-0812">Transmembrane</keyword>
<reference evidence="2 3" key="1">
    <citation type="submission" date="2020-04" db="EMBL/GenBank/DDBJ databases">
        <title>Novel Paenibacillus strain UniB2 isolated from commercial digestive syrup.</title>
        <authorList>
            <person name="Thorat V."/>
            <person name="Kirdat K."/>
            <person name="Tiwarekar B."/>
            <person name="Yadav A."/>
        </authorList>
    </citation>
    <scope>NUCLEOTIDE SEQUENCE [LARGE SCALE GENOMIC DNA]</scope>
    <source>
        <strain evidence="2 3">UniB2</strain>
    </source>
</reference>
<evidence type="ECO:0000313" key="3">
    <source>
        <dbReference type="Proteomes" id="UP000502136"/>
    </source>
</evidence>
<protein>
    <submittedName>
        <fullName evidence="2">Uncharacterized protein</fullName>
    </submittedName>
</protein>